<evidence type="ECO:0000256" key="6">
    <source>
        <dbReference type="ARBA" id="ARBA00023326"/>
    </source>
</evidence>
<dbReference type="GO" id="GO:0009986">
    <property type="term" value="C:cell surface"/>
    <property type="evidence" value="ECO:0007669"/>
    <property type="project" value="TreeGrafter"/>
</dbReference>
<evidence type="ECO:0000313" key="10">
    <source>
        <dbReference type="EMBL" id="PPQ37549.1"/>
    </source>
</evidence>
<protein>
    <recommendedName>
        <fullName evidence="9">Glycoside hydrolase family 5 domain-containing protein</fullName>
    </recommendedName>
</protein>
<dbReference type="Gene3D" id="3.20.20.80">
    <property type="entry name" value="Glycosidases"/>
    <property type="match status" value="1"/>
</dbReference>
<feature type="compositionally biased region" description="Polar residues" evidence="8">
    <location>
        <begin position="383"/>
        <end position="398"/>
    </location>
</feature>
<dbReference type="GO" id="GO:0008422">
    <property type="term" value="F:beta-glucosidase activity"/>
    <property type="evidence" value="ECO:0007669"/>
    <property type="project" value="TreeGrafter"/>
</dbReference>
<dbReference type="InterPro" id="IPR017853">
    <property type="entry name" value="GH"/>
</dbReference>
<dbReference type="PANTHER" id="PTHR31297">
    <property type="entry name" value="GLUCAN ENDO-1,6-BETA-GLUCOSIDASE B"/>
    <property type="match status" value="1"/>
</dbReference>
<dbReference type="InterPro" id="IPR001547">
    <property type="entry name" value="Glyco_hydro_5"/>
</dbReference>
<comment type="similarity">
    <text evidence="1 7">Belongs to the glycosyl hydrolase 5 (cellulase A) family.</text>
</comment>
<feature type="region of interest" description="Disordered" evidence="8">
    <location>
        <begin position="383"/>
        <end position="405"/>
    </location>
</feature>
<accession>A0A2S6NML8</accession>
<name>A0A2S6NML8_RHOGL</name>
<gene>
    <name evidence="10" type="ORF">CCS01_03375</name>
</gene>
<dbReference type="EMBL" id="NHRY01000047">
    <property type="protein sequence ID" value="PPQ37549.1"/>
    <property type="molecule type" value="Genomic_DNA"/>
</dbReference>
<reference evidence="10 11" key="1">
    <citation type="journal article" date="2018" name="Arch. Microbiol.">
        <title>New insights into the metabolic potential of the phototrophic purple bacterium Rhodopila globiformis DSM 161(T) from its draft genome sequence and evidence for a vanadium-dependent nitrogenase.</title>
        <authorList>
            <person name="Imhoff J.F."/>
            <person name="Rahn T."/>
            <person name="Kunzel S."/>
            <person name="Neulinger S.C."/>
        </authorList>
    </citation>
    <scope>NUCLEOTIDE SEQUENCE [LARGE SCALE GENOMIC DNA]</scope>
    <source>
        <strain evidence="10 11">DSM 161</strain>
    </source>
</reference>
<dbReference type="InterPro" id="IPR050386">
    <property type="entry name" value="Glycosyl_hydrolase_5"/>
</dbReference>
<keyword evidence="3" id="KW-0136">Cellulose degradation</keyword>
<evidence type="ECO:0000256" key="1">
    <source>
        <dbReference type="ARBA" id="ARBA00005641"/>
    </source>
</evidence>
<keyword evidence="11" id="KW-1185">Reference proteome</keyword>
<keyword evidence="4" id="KW-0119">Carbohydrate metabolism</keyword>
<dbReference type="SUPFAM" id="SSF51445">
    <property type="entry name" value="(Trans)glycosidases"/>
    <property type="match status" value="1"/>
</dbReference>
<evidence type="ECO:0000256" key="3">
    <source>
        <dbReference type="ARBA" id="ARBA00023001"/>
    </source>
</evidence>
<dbReference type="PANTHER" id="PTHR31297:SF41">
    <property type="entry name" value="ENDOGLUCANASE, PUTATIVE (AFU_ORTHOLOGUE AFUA_5G01830)-RELATED"/>
    <property type="match status" value="1"/>
</dbReference>
<evidence type="ECO:0000256" key="4">
    <source>
        <dbReference type="ARBA" id="ARBA00023277"/>
    </source>
</evidence>
<keyword evidence="6" id="KW-0624">Polysaccharide degradation</keyword>
<keyword evidence="2 7" id="KW-0378">Hydrolase</keyword>
<evidence type="ECO:0000256" key="2">
    <source>
        <dbReference type="ARBA" id="ARBA00022801"/>
    </source>
</evidence>
<evidence type="ECO:0000256" key="8">
    <source>
        <dbReference type="SAM" id="MobiDB-lite"/>
    </source>
</evidence>
<dbReference type="Pfam" id="PF00150">
    <property type="entry name" value="Cellulase"/>
    <property type="match status" value="1"/>
</dbReference>
<evidence type="ECO:0000259" key="9">
    <source>
        <dbReference type="Pfam" id="PF00150"/>
    </source>
</evidence>
<keyword evidence="5 7" id="KW-0326">Glycosidase</keyword>
<organism evidence="10 11">
    <name type="scientific">Rhodopila globiformis</name>
    <name type="common">Rhodopseudomonas globiformis</name>
    <dbReference type="NCBI Taxonomy" id="1071"/>
    <lineage>
        <taxon>Bacteria</taxon>
        <taxon>Pseudomonadati</taxon>
        <taxon>Pseudomonadota</taxon>
        <taxon>Alphaproteobacteria</taxon>
        <taxon>Acetobacterales</taxon>
        <taxon>Acetobacteraceae</taxon>
        <taxon>Rhodopila</taxon>
    </lineage>
</organism>
<dbReference type="PROSITE" id="PS00659">
    <property type="entry name" value="GLYCOSYL_HYDROL_F5"/>
    <property type="match status" value="1"/>
</dbReference>
<feature type="domain" description="Glycoside hydrolase family 5" evidence="9">
    <location>
        <begin position="99"/>
        <end position="350"/>
    </location>
</feature>
<evidence type="ECO:0000256" key="7">
    <source>
        <dbReference type="RuleBase" id="RU361153"/>
    </source>
</evidence>
<dbReference type="GO" id="GO:0030245">
    <property type="term" value="P:cellulose catabolic process"/>
    <property type="evidence" value="ECO:0007669"/>
    <property type="project" value="UniProtKB-KW"/>
</dbReference>
<dbReference type="InterPro" id="IPR018087">
    <property type="entry name" value="Glyco_hydro_5_CS"/>
</dbReference>
<sequence>MNQVGTQRPELLPQGRPETGVLALSYCSHAGGTPICNRKLWLVPRLTLLASASVLVHDAYAASSAPVPCPAGAPNYVASDGGFGVSDGRWYTPSGQLWTIHGINVGWGGTPPTAAQILAQFPGTNFVRLAVADFPGAASLQRVVDDYTSRGLFVEIEDHTSSDGQNRGGSTGTIFSGSLLQQDLSWYASIASTFKNNPYVGFGSTNEPSEVNPATGHTDPAALSAWQLQEYNAVRSAGNNNPFWFAANCWPTVCNQGYNASAYAGVTNAAWDMHVYPWLFPSGNSAAQDGSEISQLAASAQQIKSADGTMPVNILETGNSTTGVAIDSNWQQSMQAVLNSGLGYAPWIWGTGAPGDGLLSGHGGLSDYGSMVAAAIASSGPTGCAQSLVATPNSTPRRQTSRGRR</sequence>
<proteinExistence type="inferred from homology"/>
<comment type="caution">
    <text evidence="10">The sequence shown here is derived from an EMBL/GenBank/DDBJ whole genome shotgun (WGS) entry which is preliminary data.</text>
</comment>
<dbReference type="GO" id="GO:0005576">
    <property type="term" value="C:extracellular region"/>
    <property type="evidence" value="ECO:0007669"/>
    <property type="project" value="TreeGrafter"/>
</dbReference>
<dbReference type="AlphaFoldDB" id="A0A2S6NML8"/>
<evidence type="ECO:0000256" key="5">
    <source>
        <dbReference type="ARBA" id="ARBA00023295"/>
    </source>
</evidence>
<evidence type="ECO:0000313" key="11">
    <source>
        <dbReference type="Proteomes" id="UP000239724"/>
    </source>
</evidence>
<dbReference type="Proteomes" id="UP000239724">
    <property type="component" value="Unassembled WGS sequence"/>
</dbReference>